<dbReference type="KEGG" id="mpg:Theba_0970"/>
<feature type="transmembrane region" description="Helical" evidence="7">
    <location>
        <begin position="107"/>
        <end position="128"/>
    </location>
</feature>
<proteinExistence type="inferred from homology"/>
<dbReference type="Gene3D" id="1.10.3720.10">
    <property type="entry name" value="MetI-like"/>
    <property type="match status" value="1"/>
</dbReference>
<keyword evidence="2 7" id="KW-0813">Transport</keyword>
<evidence type="ECO:0000256" key="3">
    <source>
        <dbReference type="ARBA" id="ARBA00022475"/>
    </source>
</evidence>
<dbReference type="RefSeq" id="WP_014730696.1">
    <property type="nucleotide sequence ID" value="NC_017934.1"/>
</dbReference>
<dbReference type="GeneID" id="87106802"/>
<feature type="transmembrane region" description="Helical" evidence="7">
    <location>
        <begin position="179"/>
        <end position="198"/>
    </location>
</feature>
<dbReference type="SUPFAM" id="SSF161098">
    <property type="entry name" value="MetI-like"/>
    <property type="match status" value="1"/>
</dbReference>
<dbReference type="Pfam" id="PF00528">
    <property type="entry name" value="BPD_transp_1"/>
    <property type="match status" value="1"/>
</dbReference>
<dbReference type="CDD" id="cd06261">
    <property type="entry name" value="TM_PBP2"/>
    <property type="match status" value="1"/>
</dbReference>
<feature type="transmembrane region" description="Helical" evidence="7">
    <location>
        <begin position="242"/>
        <end position="263"/>
    </location>
</feature>
<comment type="similarity">
    <text evidence="7">Belongs to the binding-protein-dependent transport system permease family.</text>
</comment>
<evidence type="ECO:0000256" key="5">
    <source>
        <dbReference type="ARBA" id="ARBA00022989"/>
    </source>
</evidence>
<keyword evidence="6 7" id="KW-0472">Membrane</keyword>
<keyword evidence="10" id="KW-1185">Reference proteome</keyword>
<evidence type="ECO:0000313" key="9">
    <source>
        <dbReference type="EMBL" id="AFK06676.1"/>
    </source>
</evidence>
<dbReference type="PANTHER" id="PTHR43744">
    <property type="entry name" value="ABC TRANSPORTER PERMEASE PROTEIN MG189-RELATED-RELATED"/>
    <property type="match status" value="1"/>
</dbReference>
<dbReference type="eggNOG" id="COG0395">
    <property type="taxonomic scope" value="Bacteria"/>
</dbReference>
<dbReference type="InterPro" id="IPR035906">
    <property type="entry name" value="MetI-like_sf"/>
</dbReference>
<dbReference type="PANTHER" id="PTHR43744:SF4">
    <property type="entry name" value="OSMOPROTECTIVE COMPOUNDS UPTAKE PERMEASE PROTEIN GGTD"/>
    <property type="match status" value="1"/>
</dbReference>
<feature type="transmembrane region" description="Helical" evidence="7">
    <location>
        <begin position="140"/>
        <end position="159"/>
    </location>
</feature>
<feature type="transmembrane region" description="Helical" evidence="7">
    <location>
        <begin position="12"/>
        <end position="34"/>
    </location>
</feature>
<organism evidence="9 10">
    <name type="scientific">Mesotoga prima MesG1.Ag.4.2</name>
    <dbReference type="NCBI Taxonomy" id="660470"/>
    <lineage>
        <taxon>Bacteria</taxon>
        <taxon>Thermotogati</taxon>
        <taxon>Thermotogota</taxon>
        <taxon>Thermotogae</taxon>
        <taxon>Kosmotogales</taxon>
        <taxon>Kosmotogaceae</taxon>
        <taxon>Mesotoga</taxon>
    </lineage>
</organism>
<keyword evidence="5 7" id="KW-1133">Transmembrane helix</keyword>
<accession>I2F423</accession>
<dbReference type="GO" id="GO:0055085">
    <property type="term" value="P:transmembrane transport"/>
    <property type="evidence" value="ECO:0007669"/>
    <property type="project" value="InterPro"/>
</dbReference>
<dbReference type="Proteomes" id="UP000002881">
    <property type="component" value="Chromosome"/>
</dbReference>
<name>I2F423_9BACT</name>
<dbReference type="STRING" id="660470.Theba_0970"/>
<evidence type="ECO:0000256" key="2">
    <source>
        <dbReference type="ARBA" id="ARBA00022448"/>
    </source>
</evidence>
<gene>
    <name evidence="9" type="ORF">Theba_0970</name>
</gene>
<evidence type="ECO:0000256" key="4">
    <source>
        <dbReference type="ARBA" id="ARBA00022692"/>
    </source>
</evidence>
<keyword evidence="3" id="KW-1003">Cell membrane</keyword>
<dbReference type="PROSITE" id="PS50928">
    <property type="entry name" value="ABC_TM1"/>
    <property type="match status" value="1"/>
</dbReference>
<dbReference type="EMBL" id="CP003532">
    <property type="protein sequence ID" value="AFK06676.1"/>
    <property type="molecule type" value="Genomic_DNA"/>
</dbReference>
<evidence type="ECO:0000256" key="6">
    <source>
        <dbReference type="ARBA" id="ARBA00023136"/>
    </source>
</evidence>
<evidence type="ECO:0000313" key="10">
    <source>
        <dbReference type="Proteomes" id="UP000002881"/>
    </source>
</evidence>
<keyword evidence="9" id="KW-0762">Sugar transport</keyword>
<protein>
    <submittedName>
        <fullName evidence="9">ABC-type sugar transport system, permease component</fullName>
    </submittedName>
</protein>
<dbReference type="InterPro" id="IPR000515">
    <property type="entry name" value="MetI-like"/>
</dbReference>
<feature type="domain" description="ABC transmembrane type-1" evidence="8">
    <location>
        <begin position="72"/>
        <end position="263"/>
    </location>
</feature>
<dbReference type="AlphaFoldDB" id="I2F423"/>
<feature type="transmembrane region" description="Helical" evidence="7">
    <location>
        <begin position="72"/>
        <end position="95"/>
    </location>
</feature>
<evidence type="ECO:0000259" key="8">
    <source>
        <dbReference type="PROSITE" id="PS50928"/>
    </source>
</evidence>
<evidence type="ECO:0000256" key="1">
    <source>
        <dbReference type="ARBA" id="ARBA00004651"/>
    </source>
</evidence>
<dbReference type="HOGENOM" id="CLU_016047_1_2_0"/>
<keyword evidence="4 7" id="KW-0812">Transmembrane</keyword>
<reference evidence="9 10" key="1">
    <citation type="journal article" date="2012" name="Genome Biol. Evol.">
        <title>Genome Sequence of the Mesophilic Thermotogales Bacterium Mesotoga prima MesG1.Ag.4.2 Reveals the Largest Thermotogales Genome To Date.</title>
        <authorList>
            <person name="Zhaxybayeva O."/>
            <person name="Swithers K.S."/>
            <person name="Foght J."/>
            <person name="Green A.G."/>
            <person name="Bruce D."/>
            <person name="Detter C."/>
            <person name="Han S."/>
            <person name="Teshima H."/>
            <person name="Han J."/>
            <person name="Woyke T."/>
            <person name="Pitluck S."/>
            <person name="Nolan M."/>
            <person name="Ivanova N."/>
            <person name="Pati A."/>
            <person name="Land M.L."/>
            <person name="Dlutek M."/>
            <person name="Doolittle W.F."/>
            <person name="Noll K.M."/>
            <person name="Nesbo C.L."/>
        </authorList>
    </citation>
    <scope>NUCLEOTIDE SEQUENCE [LARGE SCALE GENOMIC DNA]</scope>
    <source>
        <strain evidence="10">mesG1.Ag.4.2</strain>
    </source>
</reference>
<dbReference type="GO" id="GO:0005886">
    <property type="term" value="C:plasma membrane"/>
    <property type="evidence" value="ECO:0007669"/>
    <property type="project" value="UniProtKB-SubCell"/>
</dbReference>
<comment type="subcellular location">
    <subcellularLocation>
        <location evidence="1 7">Cell membrane</location>
        <topology evidence="1 7">Multi-pass membrane protein</topology>
    </subcellularLocation>
</comment>
<sequence length="277" mass="31296" precursor="true">MRKSRREIVLKTVIAWIIALIWILPLMGVVMTAIRPFSEVLDGWWSLKPFTATLSNFTGALNHRTAPLYRGMINSLLIALPSTVIPLMLATLAGFGISRYGFPFRKTFILTVVLTLALPQQMIAIPIFKIMSTLGLVDTYFGLILLHTAWGIPWITFFMRNYFKTLPTDMEEAARIDGAGDLGIFFRIVLPNAFPAIASSSALQFTWVWSDFFLALILIYSPDKLLATQRIPLMRGVYHVDWGLLSAASLMVMIVPILIYVLLQRYYVKGMVGWTIK</sequence>
<evidence type="ECO:0000256" key="7">
    <source>
        <dbReference type="RuleBase" id="RU363032"/>
    </source>
</evidence>